<dbReference type="PANTHER" id="PTHR43392">
    <property type="entry name" value="AAA-TYPE ATPASE FAMILY PROTEIN / ANKYRIN REPEAT FAMILY PROTEIN"/>
    <property type="match status" value="1"/>
</dbReference>
<dbReference type="SUPFAM" id="SSF52540">
    <property type="entry name" value="P-loop containing nucleoside triphosphate hydrolases"/>
    <property type="match status" value="2"/>
</dbReference>
<dbReference type="InterPro" id="IPR003593">
    <property type="entry name" value="AAA+_ATPase"/>
</dbReference>
<protein>
    <submittedName>
        <fullName evidence="6">SpoVK/Ycf46/Vps4 family AAA+-type ATPase</fullName>
    </submittedName>
</protein>
<dbReference type="SMART" id="SM00382">
    <property type="entry name" value="AAA"/>
    <property type="match status" value="2"/>
</dbReference>
<feature type="domain" description="AAA+ ATPase" evidence="5">
    <location>
        <begin position="508"/>
        <end position="646"/>
    </location>
</feature>
<dbReference type="Gene3D" id="1.10.8.60">
    <property type="match status" value="1"/>
</dbReference>
<dbReference type="Proteomes" id="UP000295632">
    <property type="component" value="Unassembled WGS sequence"/>
</dbReference>
<proteinExistence type="inferred from homology"/>
<gene>
    <name evidence="6" type="ORF">EV213_107119</name>
</gene>
<dbReference type="EMBL" id="SNYJ01000007">
    <property type="protein sequence ID" value="TDQ39752.1"/>
    <property type="molecule type" value="Genomic_DNA"/>
</dbReference>
<dbReference type="OrthoDB" id="9806903at2"/>
<dbReference type="Gene3D" id="3.40.50.300">
    <property type="entry name" value="P-loop containing nucleotide triphosphate hydrolases"/>
    <property type="match status" value="2"/>
</dbReference>
<dbReference type="GO" id="GO:0016887">
    <property type="term" value="F:ATP hydrolysis activity"/>
    <property type="evidence" value="ECO:0007669"/>
    <property type="project" value="InterPro"/>
</dbReference>
<evidence type="ECO:0000256" key="1">
    <source>
        <dbReference type="ARBA" id="ARBA00010378"/>
    </source>
</evidence>
<dbReference type="InterPro" id="IPR003959">
    <property type="entry name" value="ATPase_AAA_core"/>
</dbReference>
<keyword evidence="7" id="KW-1185">Reference proteome</keyword>
<evidence type="ECO:0000256" key="4">
    <source>
        <dbReference type="SAM" id="Coils"/>
    </source>
</evidence>
<keyword evidence="4" id="KW-0175">Coiled coil</keyword>
<dbReference type="Pfam" id="PF17866">
    <property type="entry name" value="AAA_lid_6"/>
    <property type="match status" value="2"/>
</dbReference>
<dbReference type="RefSeq" id="WP_133580428.1">
    <property type="nucleotide sequence ID" value="NZ_SNYJ01000007.1"/>
</dbReference>
<dbReference type="InterPro" id="IPR050773">
    <property type="entry name" value="CbxX/CfxQ_RuBisCO_ESX"/>
</dbReference>
<feature type="domain" description="AAA+ ATPase" evidence="5">
    <location>
        <begin position="235"/>
        <end position="416"/>
    </location>
</feature>
<dbReference type="PANTHER" id="PTHR43392:SF2">
    <property type="entry name" value="AAA-TYPE ATPASE FAMILY PROTEIN _ ANKYRIN REPEAT FAMILY PROTEIN"/>
    <property type="match status" value="1"/>
</dbReference>
<evidence type="ECO:0000313" key="6">
    <source>
        <dbReference type="EMBL" id="TDQ39752.1"/>
    </source>
</evidence>
<dbReference type="FunFam" id="3.40.50.300:FF:000216">
    <property type="entry name" value="Type VII secretion ATPase EccA"/>
    <property type="match status" value="2"/>
</dbReference>
<comment type="similarity">
    <text evidence="1">Belongs to the CbxX/CfxQ family.</text>
</comment>
<feature type="coiled-coil region" evidence="4">
    <location>
        <begin position="130"/>
        <end position="157"/>
    </location>
</feature>
<dbReference type="InterPro" id="IPR000641">
    <property type="entry name" value="CbxX/CfxQ"/>
</dbReference>
<comment type="caution">
    <text evidence="6">The sequence shown here is derived from an EMBL/GenBank/DDBJ whole genome shotgun (WGS) entry which is preliminary data.</text>
</comment>
<dbReference type="PRINTS" id="PR00819">
    <property type="entry name" value="CBXCFQXSUPER"/>
</dbReference>
<dbReference type="InterPro" id="IPR027417">
    <property type="entry name" value="P-loop_NTPase"/>
</dbReference>
<accession>A0A4R6U2Z8</accession>
<name>A0A4R6U2Z8_9BACI</name>
<organism evidence="6 7">
    <name type="scientific">Aureibacillus halotolerans</name>
    <dbReference type="NCBI Taxonomy" id="1508390"/>
    <lineage>
        <taxon>Bacteria</taxon>
        <taxon>Bacillati</taxon>
        <taxon>Bacillota</taxon>
        <taxon>Bacilli</taxon>
        <taxon>Bacillales</taxon>
        <taxon>Bacillaceae</taxon>
        <taxon>Aureibacillus</taxon>
    </lineage>
</organism>
<dbReference type="GO" id="GO:0005524">
    <property type="term" value="F:ATP binding"/>
    <property type="evidence" value="ECO:0007669"/>
    <property type="project" value="UniProtKB-KW"/>
</dbReference>
<evidence type="ECO:0000256" key="3">
    <source>
        <dbReference type="ARBA" id="ARBA00022840"/>
    </source>
</evidence>
<dbReference type="AlphaFoldDB" id="A0A4R6U2Z8"/>
<evidence type="ECO:0000313" key="7">
    <source>
        <dbReference type="Proteomes" id="UP000295632"/>
    </source>
</evidence>
<keyword evidence="3" id="KW-0067">ATP-binding</keyword>
<sequence length="736" mass="82404">MIQENSTDEHCTQTIDELIQALSENKHDHKQQAHVLVRLANRIALEGQYTALQSYLNTQALALDESNEHASLWQERKALEQIREALDEMDWPEIRQTDHPSTKRRKIVAAGERALKVEEHLTKATPRVLSEQTKEQMNRLLANVQQIQRLAQEYAENFTRTMEGKTALTEFMSFLNEAMAGSTALEHVLPSYTEEPVSTDLIGLEQIKTRMAQLQHYASFMQRRQEKGLKTTDPLALDVILTGNPGTGKTTLARLLAKQYYEAGLIAKPDVIEVHRGHLVGEYVGQSEEKTMQAVRKAEGGVLFIDEAYSLKREGQSQNDYGQAVVDTLVSAMTSDEHRGTFVVVLAGYPTEMRQLLWANPGLSSRFPASNRFHVDDYSTEELLKIGSHMAMQEGFLLDGSAYIELKQRIHDEQVDESFGNARSVKQIVSNAIFHKSTRTSTHENDVLPFILLEGEDFKREQIASSAPEEDLRELVGLHEVKQEVLKVIKLAELQQVRRERGISIPPVQFHAVFTGPPGTGKTTVAKVYAQLLRSTSMLKRGHLVIASRADLIAPYVGQTATQTRKKVREALGGVLFIDEAYALVNGTSGDYGKEAVDTLVDEMTRHNENLVIIMAGYSAEMQLLLQANPGFSGRFKRHLHFSPYTSSELYEIFTKQASKAGYELAEDEGDEIVNLFPNEPIKDNARWAENVLNEAILVQASRLAEVHTEVGMLSDKELATLTVSDIAAAIQKQSL</sequence>
<dbReference type="CDD" id="cd00009">
    <property type="entry name" value="AAA"/>
    <property type="match status" value="1"/>
</dbReference>
<evidence type="ECO:0000256" key="2">
    <source>
        <dbReference type="ARBA" id="ARBA00022741"/>
    </source>
</evidence>
<reference evidence="6 7" key="1">
    <citation type="submission" date="2019-03" db="EMBL/GenBank/DDBJ databases">
        <title>Genomic Encyclopedia of Type Strains, Phase IV (KMG-IV): sequencing the most valuable type-strain genomes for metagenomic binning, comparative biology and taxonomic classification.</title>
        <authorList>
            <person name="Goeker M."/>
        </authorList>
    </citation>
    <scope>NUCLEOTIDE SEQUENCE [LARGE SCALE GENOMIC DNA]</scope>
    <source>
        <strain evidence="6 7">DSM 28697</strain>
    </source>
</reference>
<evidence type="ECO:0000259" key="5">
    <source>
        <dbReference type="SMART" id="SM00382"/>
    </source>
</evidence>
<dbReference type="InterPro" id="IPR041627">
    <property type="entry name" value="AAA_lid_6"/>
</dbReference>
<keyword evidence="2" id="KW-0547">Nucleotide-binding</keyword>
<dbReference type="Pfam" id="PF00004">
    <property type="entry name" value="AAA"/>
    <property type="match status" value="2"/>
</dbReference>